<name>A0ABW9QYG1_9ACTN</name>
<comment type="caution">
    <text evidence="1">The sequence shown here is derived from an EMBL/GenBank/DDBJ whole genome shotgun (WGS) entry which is preliminary data.</text>
</comment>
<evidence type="ECO:0000313" key="2">
    <source>
        <dbReference type="Proteomes" id="UP000437736"/>
    </source>
</evidence>
<feature type="non-terminal residue" evidence="1">
    <location>
        <position position="146"/>
    </location>
</feature>
<keyword evidence="2" id="KW-1185">Reference proteome</keyword>
<dbReference type="Proteomes" id="UP000437736">
    <property type="component" value="Unassembled WGS sequence"/>
</dbReference>
<accession>A0ABW9QYG1</accession>
<organism evidence="1 2">
    <name type="scientific">Acidiferrimicrobium australe</name>
    <dbReference type="NCBI Taxonomy" id="2664430"/>
    <lineage>
        <taxon>Bacteria</taxon>
        <taxon>Bacillati</taxon>
        <taxon>Actinomycetota</taxon>
        <taxon>Acidimicrobiia</taxon>
        <taxon>Acidimicrobiales</taxon>
        <taxon>Acidimicrobiaceae</taxon>
        <taxon>Acidiferrimicrobium</taxon>
    </lineage>
</organism>
<protein>
    <submittedName>
        <fullName evidence="1">Uncharacterized protein</fullName>
    </submittedName>
</protein>
<evidence type="ECO:0000313" key="1">
    <source>
        <dbReference type="EMBL" id="MST33458.1"/>
    </source>
</evidence>
<dbReference type="EMBL" id="WJHE01000603">
    <property type="protein sequence ID" value="MST33458.1"/>
    <property type="molecule type" value="Genomic_DNA"/>
</dbReference>
<sequence length="146" mass="15151">MADLDQTARRLATLLTGGGSGLSDPTARELQFEPTVTLRPLERLAPPPDVWAVDGGQALVADARCLQLYVTRAATVRWTGGRCVQEEEGPLAAHLLGLGEGRAALAATGAPVDADAAVDVNLLRDWGEWQAVAAAVDACEPGGVVL</sequence>
<gene>
    <name evidence="1" type="ORF">GHK86_12100</name>
</gene>
<reference evidence="1 2" key="1">
    <citation type="submission" date="2019-11" db="EMBL/GenBank/DDBJ databases">
        <title>Acidiferrimicrobium australis gen. nov., sp. nov., an acidophilic and obligately heterotrophic, member of the Actinobacteria that catalyses dissimilatory oxido- reduction of iron isolated from metal-rich acidic water in Chile.</title>
        <authorList>
            <person name="Gonzalez D."/>
            <person name="Huber K."/>
            <person name="Hedrich S."/>
            <person name="Rojas-Villalobos C."/>
            <person name="Quatrini R."/>
            <person name="Dinamarca M.A."/>
            <person name="Schwarz A."/>
            <person name="Canales C."/>
            <person name="Nancucheo I."/>
        </authorList>
    </citation>
    <scope>NUCLEOTIDE SEQUENCE [LARGE SCALE GENOMIC DNA]</scope>
    <source>
        <strain evidence="1 2">USS-CCA1</strain>
    </source>
</reference>
<proteinExistence type="predicted"/>